<feature type="transmembrane region" description="Helical" evidence="1">
    <location>
        <begin position="12"/>
        <end position="32"/>
    </location>
</feature>
<dbReference type="EMBL" id="APOJ01000016">
    <property type="protein sequence ID" value="ENU28041.1"/>
    <property type="molecule type" value="Genomic_DNA"/>
</dbReference>
<keyword evidence="4" id="KW-1185">Reference proteome</keyword>
<dbReference type="RefSeq" id="WP_004660194.1">
    <property type="nucleotide sequence ID" value="NZ_BMDV01000003.1"/>
</dbReference>
<reference evidence="4" key="1">
    <citation type="submission" date="2013-02" db="EMBL/GenBank/DDBJ databases">
        <title>The Genome Sequence of Acinetobacter sp. NIPH 236.</title>
        <authorList>
            <consortium name="The Broad Institute Genome Sequencing Platform"/>
            <consortium name="The Broad Institute Genome Sequencing Center for Infectious Disease"/>
            <person name="Cerqueira G."/>
            <person name="Feldgarden M."/>
            <person name="Courvalin P."/>
            <person name="Perichon B."/>
            <person name="Grillot-Courvalin C."/>
            <person name="Clermont D."/>
            <person name="Rocha E."/>
            <person name="Yoon E.-J."/>
            <person name="Nemec A."/>
            <person name="Walker B."/>
            <person name="Young S.K."/>
            <person name="Zeng Q."/>
            <person name="Gargeya S."/>
            <person name="Fitzgerald M."/>
            <person name="Haas B."/>
            <person name="Abouelleil A."/>
            <person name="Alvarado L."/>
            <person name="Arachchi H.M."/>
            <person name="Berlin A.M."/>
            <person name="Chapman S.B."/>
            <person name="Dewar J."/>
            <person name="Goldberg J."/>
            <person name="Griggs A."/>
            <person name="Gujja S."/>
            <person name="Hansen M."/>
            <person name="Howarth C."/>
            <person name="Imamovic A."/>
            <person name="Larimer J."/>
            <person name="McCowan C."/>
            <person name="Murphy C."/>
            <person name="Neiman D."/>
            <person name="Pearson M."/>
            <person name="Priest M."/>
            <person name="Roberts A."/>
            <person name="Saif S."/>
            <person name="Shea T."/>
            <person name="Sisk P."/>
            <person name="Sykes S."/>
            <person name="Wortman J."/>
            <person name="Nusbaum C."/>
            <person name="Birren B."/>
        </authorList>
    </citation>
    <scope>NUCLEOTIDE SEQUENCE [LARGE SCALE GENOMIC DNA]</scope>
    <source>
        <strain evidence="4">NIPH 236</strain>
    </source>
</reference>
<dbReference type="Pfam" id="PF22150">
    <property type="entry name" value="Tt1218-like"/>
    <property type="match status" value="1"/>
</dbReference>
<evidence type="ECO:0000259" key="2">
    <source>
        <dbReference type="Pfam" id="PF22150"/>
    </source>
</evidence>
<evidence type="ECO:0000256" key="1">
    <source>
        <dbReference type="SAM" id="Phobius"/>
    </source>
</evidence>
<dbReference type="InterPro" id="IPR054402">
    <property type="entry name" value="Tt1218-like_dom"/>
</dbReference>
<reference evidence="3 4" key="2">
    <citation type="journal article" date="2016" name="Int. J. Syst. Evol. Microbiol.">
        <title>Taxonomy of haemolytic and/or proteolytic strains of the genus Acinetobacter with the proposal of Acinetobacter courvalinii sp. nov. (genomic species 14 sensu Bouvet &amp; Jeanjean), Acinetobacter dispersus sp. nov. (genomic species 17), Acinetobacter modestus sp. nov., Acinetobacter proteolyticus sp. nov. and Acinetobacter vivianii sp. nov.</title>
        <authorList>
            <person name="Nemec A."/>
            <person name="Radolfova-Krizova L."/>
            <person name="Maixnerova M."/>
            <person name="Vrestiakova E."/>
            <person name="Jezek P."/>
            <person name="Sedo O."/>
        </authorList>
    </citation>
    <scope>NUCLEOTIDE SEQUENCE [LARGE SCALE GENOMIC DNA]</scope>
    <source>
        <strain evidence="3 4">NIPH 236</strain>
    </source>
</reference>
<dbReference type="NCBIfam" id="TIGR02532">
    <property type="entry name" value="IV_pilin_GFxxxE"/>
    <property type="match status" value="1"/>
</dbReference>
<sequence length="180" mass="18818">MINIKNQQGVGLVEVLVALLLLAVGVLGYSILQFRAIDASSEALTRSQGVLVLRSLAESIRVNSAGQANYPAAVRNYTNITALPTAPTTTCFNPATVCTPAQAATYDAYFAAKTAFELGMNITMTACPGTAGAPVQRQCLFAAWGDTVLSVSGTTADISQCMSATGVYVSNSKCLMMEAY</sequence>
<dbReference type="GeneID" id="92834299"/>
<evidence type="ECO:0000313" key="4">
    <source>
        <dbReference type="Proteomes" id="UP000013190"/>
    </source>
</evidence>
<protein>
    <submittedName>
        <fullName evidence="3">Type IV pilus modification protein PilV</fullName>
    </submittedName>
</protein>
<gene>
    <name evidence="3" type="ORF">F992_00878</name>
</gene>
<comment type="caution">
    <text evidence="3">The sequence shown here is derived from an EMBL/GenBank/DDBJ whole genome shotgun (WGS) entry which is preliminary data.</text>
</comment>
<organism evidence="3 4">
    <name type="scientific">Acinetobacter modestus</name>
    <dbReference type="NCBI Taxonomy" id="1776740"/>
    <lineage>
        <taxon>Bacteria</taxon>
        <taxon>Pseudomonadati</taxon>
        <taxon>Pseudomonadota</taxon>
        <taxon>Gammaproteobacteria</taxon>
        <taxon>Moraxellales</taxon>
        <taxon>Moraxellaceae</taxon>
        <taxon>Acinetobacter</taxon>
    </lineage>
</organism>
<evidence type="ECO:0000313" key="3">
    <source>
        <dbReference type="EMBL" id="ENU28041.1"/>
    </source>
</evidence>
<name>A0ABN0JRV0_9GAMM</name>
<dbReference type="Proteomes" id="UP000013190">
    <property type="component" value="Unassembled WGS sequence"/>
</dbReference>
<dbReference type="InterPro" id="IPR012902">
    <property type="entry name" value="N_methyl_site"/>
</dbReference>
<proteinExistence type="predicted"/>
<feature type="domain" description="Type IV pilin Tt1218-like" evidence="2">
    <location>
        <begin position="32"/>
        <end position="108"/>
    </location>
</feature>
<keyword evidence="1" id="KW-1133">Transmembrane helix</keyword>
<dbReference type="Pfam" id="PF07963">
    <property type="entry name" value="N_methyl"/>
    <property type="match status" value="1"/>
</dbReference>
<accession>A0ABN0JRV0</accession>
<dbReference type="NCBIfam" id="TIGR02523">
    <property type="entry name" value="type_IV_pilV"/>
    <property type="match status" value="1"/>
</dbReference>
<keyword evidence="1" id="KW-0472">Membrane</keyword>
<keyword evidence="1" id="KW-0812">Transmembrane</keyword>
<dbReference type="InterPro" id="IPR013362">
    <property type="entry name" value="Pilus_4_PilV"/>
</dbReference>